<sequence>MPEKAEVSQEEVVHLVQLTAEEKALEKRLVRKVDARVMPLVILVYLMNYVDRNNYAAAKLQGLTEDLHMNDHQYQTGLSILFVGYLLMQIPSNLLLNYMGRPSVYIGTCVCVWGLVSALTSQVQSYGGIVACRFLLGFVEAPFFGGVLFYLSKWYTRSELSFRMSIFYSGSLLSGAFGNLIAAGILEGLAGKRGMAAWRWLYIVEGSVTCFFGLLVCFFLPDFPDTWRALSEENRSILVRRLAIEAAEADVDDAGGMSQIAGLKMAVSDEKTWAFALAYMAIAAAGSFQYFFPTLTRTLHYSNTISLLLVAPPYVFTVFYTLAHNWASDRLAKRFWFFVYPIPITIVGFVIFMTVDSFGPRYFSFFLMNATFAQNGILYSWIASSLPRPPAKRAAAYGLINMIANSASIWTPYTYFPSEAPYYRVALAVCIAAQVIGGLAALFVYVRLRALNARQARLDDDEVTLSEREMRRLETTARIEGIDVAAARRLQKGFRYML</sequence>
<dbReference type="PROSITE" id="PS50850">
    <property type="entry name" value="MFS"/>
    <property type="match status" value="1"/>
</dbReference>
<dbReference type="SUPFAM" id="SSF103473">
    <property type="entry name" value="MFS general substrate transporter"/>
    <property type="match status" value="1"/>
</dbReference>
<proteinExistence type="predicted"/>
<reference evidence="8 9" key="1">
    <citation type="journal article" date="2024" name="Commun. Biol.">
        <title>Comparative genomic analysis of thermophilic fungi reveals convergent evolutionary adaptations and gene losses.</title>
        <authorList>
            <person name="Steindorff A.S."/>
            <person name="Aguilar-Pontes M.V."/>
            <person name="Robinson A.J."/>
            <person name="Andreopoulos B."/>
            <person name="LaButti K."/>
            <person name="Kuo A."/>
            <person name="Mondo S."/>
            <person name="Riley R."/>
            <person name="Otillar R."/>
            <person name="Haridas S."/>
            <person name="Lipzen A."/>
            <person name="Grimwood J."/>
            <person name="Schmutz J."/>
            <person name="Clum A."/>
            <person name="Reid I.D."/>
            <person name="Moisan M.C."/>
            <person name="Butler G."/>
            <person name="Nguyen T.T.M."/>
            <person name="Dewar K."/>
            <person name="Conant G."/>
            <person name="Drula E."/>
            <person name="Henrissat B."/>
            <person name="Hansel C."/>
            <person name="Singer S."/>
            <person name="Hutchinson M.I."/>
            <person name="de Vries R.P."/>
            <person name="Natvig D.O."/>
            <person name="Powell A.J."/>
            <person name="Tsang A."/>
            <person name="Grigoriev I.V."/>
        </authorList>
    </citation>
    <scope>NUCLEOTIDE SEQUENCE [LARGE SCALE GENOMIC DNA]</scope>
    <source>
        <strain evidence="8 9">ATCC 24622</strain>
    </source>
</reference>
<evidence type="ECO:0000313" key="9">
    <source>
        <dbReference type="Proteomes" id="UP001586593"/>
    </source>
</evidence>
<dbReference type="Proteomes" id="UP001586593">
    <property type="component" value="Unassembled WGS sequence"/>
</dbReference>
<evidence type="ECO:0000256" key="3">
    <source>
        <dbReference type="ARBA" id="ARBA00022692"/>
    </source>
</evidence>
<keyword evidence="3 6" id="KW-0812">Transmembrane</keyword>
<dbReference type="InterPro" id="IPR036259">
    <property type="entry name" value="MFS_trans_sf"/>
</dbReference>
<feature type="transmembrane region" description="Helical" evidence="6">
    <location>
        <begin position="304"/>
        <end position="323"/>
    </location>
</feature>
<gene>
    <name evidence="8" type="ORF">VTK73DRAFT_10423</name>
</gene>
<feature type="transmembrane region" description="Helical" evidence="6">
    <location>
        <begin position="198"/>
        <end position="220"/>
    </location>
</feature>
<dbReference type="PANTHER" id="PTHR43791">
    <property type="entry name" value="PERMEASE-RELATED"/>
    <property type="match status" value="1"/>
</dbReference>
<accession>A0ABR3VWZ2</accession>
<feature type="transmembrane region" description="Helical" evidence="6">
    <location>
        <begin position="273"/>
        <end position="292"/>
    </location>
</feature>
<protein>
    <recommendedName>
        <fullName evidence="7">Major facilitator superfamily (MFS) profile domain-containing protein</fullName>
    </recommendedName>
</protein>
<dbReference type="InterPro" id="IPR011701">
    <property type="entry name" value="MFS"/>
</dbReference>
<comment type="caution">
    <text evidence="8">The sequence shown here is derived from an EMBL/GenBank/DDBJ whole genome shotgun (WGS) entry which is preliminary data.</text>
</comment>
<organism evidence="8 9">
    <name type="scientific">Phialemonium thermophilum</name>
    <dbReference type="NCBI Taxonomy" id="223376"/>
    <lineage>
        <taxon>Eukaryota</taxon>
        <taxon>Fungi</taxon>
        <taxon>Dikarya</taxon>
        <taxon>Ascomycota</taxon>
        <taxon>Pezizomycotina</taxon>
        <taxon>Sordariomycetes</taxon>
        <taxon>Sordariomycetidae</taxon>
        <taxon>Cephalothecales</taxon>
        <taxon>Cephalothecaceae</taxon>
        <taxon>Phialemonium</taxon>
    </lineage>
</organism>
<evidence type="ECO:0000256" key="2">
    <source>
        <dbReference type="ARBA" id="ARBA00022448"/>
    </source>
</evidence>
<comment type="subcellular location">
    <subcellularLocation>
        <location evidence="1">Membrane</location>
        <topology evidence="1">Multi-pass membrane protein</topology>
    </subcellularLocation>
</comment>
<feature type="transmembrane region" description="Helical" evidence="6">
    <location>
        <begin position="103"/>
        <end position="120"/>
    </location>
</feature>
<dbReference type="PANTHER" id="PTHR43791:SF78">
    <property type="entry name" value="TRANSPORTER, PUTATIVE (AFU_ORTHOLOGUE AFUA_3G01370)-RELATED"/>
    <property type="match status" value="1"/>
</dbReference>
<keyword evidence="9" id="KW-1185">Reference proteome</keyword>
<feature type="transmembrane region" description="Helical" evidence="6">
    <location>
        <begin position="425"/>
        <end position="448"/>
    </location>
</feature>
<keyword evidence="2" id="KW-0813">Transport</keyword>
<feature type="transmembrane region" description="Helical" evidence="6">
    <location>
        <begin position="361"/>
        <end position="382"/>
    </location>
</feature>
<dbReference type="Pfam" id="PF07690">
    <property type="entry name" value="MFS_1"/>
    <property type="match status" value="1"/>
</dbReference>
<evidence type="ECO:0000256" key="1">
    <source>
        <dbReference type="ARBA" id="ARBA00004141"/>
    </source>
</evidence>
<name>A0ABR3VWZ2_9PEZI</name>
<evidence type="ECO:0000256" key="4">
    <source>
        <dbReference type="ARBA" id="ARBA00022989"/>
    </source>
</evidence>
<keyword evidence="4 6" id="KW-1133">Transmembrane helix</keyword>
<feature type="transmembrane region" description="Helical" evidence="6">
    <location>
        <begin position="394"/>
        <end position="413"/>
    </location>
</feature>
<dbReference type="InterPro" id="IPR020846">
    <property type="entry name" value="MFS_dom"/>
</dbReference>
<keyword evidence="5 6" id="KW-0472">Membrane</keyword>
<evidence type="ECO:0000256" key="5">
    <source>
        <dbReference type="ARBA" id="ARBA00023136"/>
    </source>
</evidence>
<dbReference type="EMBL" id="JAZHXJ010000998">
    <property type="protein sequence ID" value="KAL1847117.1"/>
    <property type="molecule type" value="Genomic_DNA"/>
</dbReference>
<feature type="domain" description="Major facilitator superfamily (MFS) profile" evidence="7">
    <location>
        <begin position="37"/>
        <end position="449"/>
    </location>
</feature>
<evidence type="ECO:0000259" key="7">
    <source>
        <dbReference type="PROSITE" id="PS50850"/>
    </source>
</evidence>
<evidence type="ECO:0000256" key="6">
    <source>
        <dbReference type="SAM" id="Phobius"/>
    </source>
</evidence>
<evidence type="ECO:0000313" key="8">
    <source>
        <dbReference type="EMBL" id="KAL1847117.1"/>
    </source>
</evidence>
<feature type="transmembrane region" description="Helical" evidence="6">
    <location>
        <begin position="164"/>
        <end position="186"/>
    </location>
</feature>
<feature type="transmembrane region" description="Helical" evidence="6">
    <location>
        <begin position="126"/>
        <end position="152"/>
    </location>
</feature>
<dbReference type="Gene3D" id="1.20.1250.20">
    <property type="entry name" value="MFS general substrate transporter like domains"/>
    <property type="match status" value="2"/>
</dbReference>
<feature type="transmembrane region" description="Helical" evidence="6">
    <location>
        <begin position="77"/>
        <end position="96"/>
    </location>
</feature>
<feature type="transmembrane region" description="Helical" evidence="6">
    <location>
        <begin position="335"/>
        <end position="355"/>
    </location>
</feature>